<comment type="caution">
    <text evidence="2">The sequence shown here is derived from an EMBL/GenBank/DDBJ whole genome shotgun (WGS) entry which is preliminary data.</text>
</comment>
<dbReference type="STRING" id="287986.DV20_03460"/>
<dbReference type="Proteomes" id="UP000027345">
    <property type="component" value="Unassembled WGS sequence"/>
</dbReference>
<feature type="region of interest" description="Disordered" evidence="1">
    <location>
        <begin position="106"/>
        <end position="129"/>
    </location>
</feature>
<accession>A0A066U7V3</accession>
<feature type="region of interest" description="Disordered" evidence="1">
    <location>
        <begin position="1"/>
        <end position="20"/>
    </location>
</feature>
<dbReference type="EMBL" id="JMQI01000006">
    <property type="protein sequence ID" value="KDN23556.1"/>
    <property type="molecule type" value="Genomic_DNA"/>
</dbReference>
<evidence type="ECO:0000256" key="1">
    <source>
        <dbReference type="SAM" id="MobiDB-lite"/>
    </source>
</evidence>
<feature type="compositionally biased region" description="Polar residues" evidence="1">
    <location>
        <begin position="1"/>
        <end position="11"/>
    </location>
</feature>
<dbReference type="AlphaFoldDB" id="A0A066U7V3"/>
<gene>
    <name evidence="2" type="ORF">DV20_03460</name>
</gene>
<sequence length="154" mass="16058">MVALTTATASTPGRRPSSRTASVLIRDTTRCAPHCSSTWAITLSAMTSVTSPTNLLRADRPTADGSSGAAACARANPANWAPSTTLRPAASSVVVSCPARTHLRTVSSLTPSRRAASDNRNCGMPETLSPQLRKSYAGRAFPMTSARSSSSMTF</sequence>
<evidence type="ECO:0000313" key="3">
    <source>
        <dbReference type="Proteomes" id="UP000027345"/>
    </source>
</evidence>
<reference evidence="2 3" key="1">
    <citation type="submission" date="2014-05" db="EMBL/GenBank/DDBJ databases">
        <title>Draft genome sequence of Amycolatopsis rifamycinica DSM 46095.</title>
        <authorList>
            <person name="Lal R."/>
            <person name="Saxena A."/>
            <person name="Kumari R."/>
            <person name="Mukherjee U."/>
            <person name="Singh P."/>
            <person name="Sangwan N."/>
            <person name="Mahato N.K."/>
        </authorList>
    </citation>
    <scope>NUCLEOTIDE SEQUENCE [LARGE SCALE GENOMIC DNA]</scope>
    <source>
        <strain evidence="2 3">DSM 46095</strain>
    </source>
</reference>
<name>A0A066U7V3_9PSEU</name>
<protein>
    <submittedName>
        <fullName evidence="2">Uncharacterized protein</fullName>
    </submittedName>
</protein>
<organism evidence="2 3">
    <name type="scientific">Amycolatopsis rifamycinica</name>
    <dbReference type="NCBI Taxonomy" id="287986"/>
    <lineage>
        <taxon>Bacteria</taxon>
        <taxon>Bacillati</taxon>
        <taxon>Actinomycetota</taxon>
        <taxon>Actinomycetes</taxon>
        <taxon>Pseudonocardiales</taxon>
        <taxon>Pseudonocardiaceae</taxon>
        <taxon>Amycolatopsis</taxon>
    </lineage>
</organism>
<evidence type="ECO:0000313" key="2">
    <source>
        <dbReference type="EMBL" id="KDN23556.1"/>
    </source>
</evidence>
<keyword evidence="3" id="KW-1185">Reference proteome</keyword>
<proteinExistence type="predicted"/>